<dbReference type="RefSeq" id="WP_377094393.1">
    <property type="nucleotide sequence ID" value="NZ_JBHSJM010000001.1"/>
</dbReference>
<sequence length="533" mass="60035">MKAAVVASLFLTPILPAYEVHEWGTFTTVSASNGTLLAGLHVEEEHLPPFVYSHIGMESDINTRDAYNRQTGNIRQLPQNSDQIAVHLDAKTQQASARFGKGLAGANLHNVTVKMETPVIYFYGDDTPKVNVKVGFNGGTISQWYPKRKTGDTPHSISLDGYKITDSHAHLLDGLRTAVDLRKPIDFANPYQGSIEWDVNILPKDQADTALTFKPFENYTWIYPRVPNANMLKVDDEYEDYLFYRGIGNFELPATFSVDDNETLSVSNNSRDAIPFALAFENINGKFRYKNLSNIPSNSVISVSENDWISPQNQQVEVFQAMRAGLVAQGLTTDEANSMIRTWWKSYFNKPGLRVFWVVPSHDLEKILPLTLTPQPEKAVRVMVGRADILRPSFEQSLVKTVGKSSFQPYETDRFQLAYKQRLEQLITEPVFSHLSPQGIGMQTFQIKAIGNNTQQAGSIAFYSSRDVKITAYNTDAEKSWGLSGAWKILDDTSLQIDDHIFELNPKTGILTSKTTANSNWNRFEIQLKRYLN</sequence>
<dbReference type="Proteomes" id="UP001597297">
    <property type="component" value="Unassembled WGS sequence"/>
</dbReference>
<name>A0ABW5E106_9BACT</name>
<protein>
    <recommendedName>
        <fullName evidence="3">DUF5703 domain-containing protein</fullName>
    </recommendedName>
</protein>
<accession>A0ABW5E106</accession>
<dbReference type="EMBL" id="JBHUJC010000020">
    <property type="protein sequence ID" value="MFD2276267.1"/>
    <property type="molecule type" value="Genomic_DNA"/>
</dbReference>
<keyword evidence="2" id="KW-1185">Reference proteome</keyword>
<reference evidence="2" key="1">
    <citation type="journal article" date="2019" name="Int. J. Syst. Evol. Microbiol.">
        <title>The Global Catalogue of Microorganisms (GCM) 10K type strain sequencing project: providing services to taxonomists for standard genome sequencing and annotation.</title>
        <authorList>
            <consortium name="The Broad Institute Genomics Platform"/>
            <consortium name="The Broad Institute Genome Sequencing Center for Infectious Disease"/>
            <person name="Wu L."/>
            <person name="Ma J."/>
        </authorList>
    </citation>
    <scope>NUCLEOTIDE SEQUENCE [LARGE SCALE GENOMIC DNA]</scope>
    <source>
        <strain evidence="2">JCM 16545</strain>
    </source>
</reference>
<proteinExistence type="predicted"/>
<gene>
    <name evidence="1" type="ORF">ACFSQZ_07290</name>
</gene>
<evidence type="ECO:0008006" key="3">
    <source>
        <dbReference type="Google" id="ProtNLM"/>
    </source>
</evidence>
<evidence type="ECO:0000313" key="2">
    <source>
        <dbReference type="Proteomes" id="UP001597297"/>
    </source>
</evidence>
<organism evidence="1 2">
    <name type="scientific">Rubritalea spongiae</name>
    <dbReference type="NCBI Taxonomy" id="430797"/>
    <lineage>
        <taxon>Bacteria</taxon>
        <taxon>Pseudomonadati</taxon>
        <taxon>Verrucomicrobiota</taxon>
        <taxon>Verrucomicrobiia</taxon>
        <taxon>Verrucomicrobiales</taxon>
        <taxon>Rubritaleaceae</taxon>
        <taxon>Rubritalea</taxon>
    </lineage>
</organism>
<evidence type="ECO:0000313" key="1">
    <source>
        <dbReference type="EMBL" id="MFD2276267.1"/>
    </source>
</evidence>
<comment type="caution">
    <text evidence="1">The sequence shown here is derived from an EMBL/GenBank/DDBJ whole genome shotgun (WGS) entry which is preliminary data.</text>
</comment>